<proteinExistence type="predicted"/>
<evidence type="ECO:0000313" key="2">
    <source>
        <dbReference type="EMBL" id="AXK60420.1"/>
    </source>
</evidence>
<dbReference type="AlphaFoldDB" id="A0A345ZAV3"/>
<sequence length="110" mass="12888">MKISYHKLFIMILCISQSISAVILHNNSNKLIRYNIFKKNFVQKGYNIDPLPKSFGKIQAQSSKKIKELDLQHDYIVTFYDVYNCNNNKVFEISGSTQELSFEIDQFKID</sequence>
<evidence type="ECO:0000256" key="1">
    <source>
        <dbReference type="SAM" id="SignalP"/>
    </source>
</evidence>
<dbReference type="EMBL" id="CP025544">
    <property type="protein sequence ID" value="AXK60420.1"/>
    <property type="molecule type" value="Genomic_DNA"/>
</dbReference>
<dbReference type="Proteomes" id="UP000254834">
    <property type="component" value="Chromosome"/>
</dbReference>
<accession>A0A345ZAV3</accession>
<gene>
    <name evidence="2" type="ORF">C0J27_01500</name>
</gene>
<reference evidence="2 3" key="1">
    <citation type="submission" date="2017-12" db="EMBL/GenBank/DDBJ databases">
        <title>Chromulinavorax destructans is a abundant pathogen of dominant heterotrophic picoflagllates.</title>
        <authorList>
            <person name="Deeg C.M."/>
            <person name="Zimmer M."/>
            <person name="Suttle C.A."/>
        </authorList>
    </citation>
    <scope>NUCLEOTIDE SEQUENCE [LARGE SCALE GENOMIC DNA]</scope>
    <source>
        <strain evidence="2 3">SeV1</strain>
    </source>
</reference>
<dbReference type="KEGG" id="cdes:C0J27_01500"/>
<keyword evidence="3" id="KW-1185">Reference proteome</keyword>
<dbReference type="RefSeq" id="WP_115585435.1">
    <property type="nucleotide sequence ID" value="NZ_CP025544.1"/>
</dbReference>
<keyword evidence="1" id="KW-0732">Signal</keyword>
<organism evidence="2 3">
    <name type="scientific">Candidatus Chromulinivorax destructor</name>
    <dbReference type="NCBI Taxonomy" id="2066483"/>
    <lineage>
        <taxon>Bacteria</taxon>
        <taxon>Candidatus Babelota</taxon>
        <taxon>Candidatus Babeliae</taxon>
        <taxon>Candidatus Babeliales</taxon>
        <taxon>Candidatus Chromulinivoraceae</taxon>
        <taxon>Candidatus Chromulinivorax</taxon>
    </lineage>
</organism>
<feature type="chain" id="PRO_5016972793" evidence="1">
    <location>
        <begin position="22"/>
        <end position="110"/>
    </location>
</feature>
<name>A0A345ZAV3_9BACT</name>
<evidence type="ECO:0000313" key="3">
    <source>
        <dbReference type="Proteomes" id="UP000254834"/>
    </source>
</evidence>
<feature type="signal peptide" evidence="1">
    <location>
        <begin position="1"/>
        <end position="21"/>
    </location>
</feature>
<protein>
    <submittedName>
        <fullName evidence="2">Uncharacterized protein</fullName>
    </submittedName>
</protein>